<protein>
    <recommendedName>
        <fullName evidence="5">Lipoprotein</fullName>
    </recommendedName>
</protein>
<feature type="signal peptide" evidence="2">
    <location>
        <begin position="1"/>
        <end position="27"/>
    </location>
</feature>
<name>A0A5E6NXX1_PSEFL</name>
<dbReference type="RefSeq" id="WP_224791433.1">
    <property type="nucleotide sequence ID" value="NZ_CABVGY010000001.1"/>
</dbReference>
<keyword evidence="2" id="KW-0732">Signal</keyword>
<evidence type="ECO:0000313" key="3">
    <source>
        <dbReference type="EMBL" id="VVM35733.1"/>
    </source>
</evidence>
<evidence type="ECO:0008006" key="5">
    <source>
        <dbReference type="Google" id="ProtNLM"/>
    </source>
</evidence>
<sequence length="94" mass="10707" precursor="true">MNTNNKPTTLRLLTALFLLAMPACSFAYDEHSVESTTIEYYEIQTNPDDTQKLSHLKIHSENEYHTDEQDTDFPPPAPAQDDAGSRYTRSLMVL</sequence>
<organism evidence="3 4">
    <name type="scientific">Pseudomonas fluorescens</name>
    <dbReference type="NCBI Taxonomy" id="294"/>
    <lineage>
        <taxon>Bacteria</taxon>
        <taxon>Pseudomonadati</taxon>
        <taxon>Pseudomonadota</taxon>
        <taxon>Gammaproteobacteria</taxon>
        <taxon>Pseudomonadales</taxon>
        <taxon>Pseudomonadaceae</taxon>
        <taxon>Pseudomonas</taxon>
    </lineage>
</organism>
<dbReference type="AlphaFoldDB" id="A0A5E6NXX1"/>
<reference evidence="3 4" key="1">
    <citation type="submission" date="2019-09" db="EMBL/GenBank/DDBJ databases">
        <authorList>
            <person name="Chandra G."/>
            <person name="Truman W A."/>
        </authorList>
    </citation>
    <scope>NUCLEOTIDE SEQUENCE [LARGE SCALE GENOMIC DNA]</scope>
    <source>
        <strain evidence="3">PS659</strain>
    </source>
</reference>
<dbReference type="EMBL" id="CABVGY010000001">
    <property type="protein sequence ID" value="VVM35733.1"/>
    <property type="molecule type" value="Genomic_DNA"/>
</dbReference>
<evidence type="ECO:0000256" key="2">
    <source>
        <dbReference type="SAM" id="SignalP"/>
    </source>
</evidence>
<accession>A0A5E6NXX1</accession>
<feature type="region of interest" description="Disordered" evidence="1">
    <location>
        <begin position="61"/>
        <end position="86"/>
    </location>
</feature>
<proteinExistence type="predicted"/>
<dbReference type="Proteomes" id="UP000326729">
    <property type="component" value="Unassembled WGS sequence"/>
</dbReference>
<gene>
    <name evidence="3" type="ORF">PS659_00018</name>
</gene>
<evidence type="ECO:0000313" key="4">
    <source>
        <dbReference type="Proteomes" id="UP000326729"/>
    </source>
</evidence>
<feature type="chain" id="PRO_5022689706" description="Lipoprotein" evidence="2">
    <location>
        <begin position="28"/>
        <end position="94"/>
    </location>
</feature>
<evidence type="ECO:0000256" key="1">
    <source>
        <dbReference type="SAM" id="MobiDB-lite"/>
    </source>
</evidence>